<keyword evidence="6 7" id="KW-0592">Phosphate transport</keyword>
<proteinExistence type="inferred from homology"/>
<dbReference type="PANTHER" id="PTHR42930">
    <property type="entry name" value="PHOSPHATE-SPECIFIC TRANSPORT SYSTEM ACCESSORY PROTEIN PHOU"/>
    <property type="match status" value="1"/>
</dbReference>
<evidence type="ECO:0000256" key="7">
    <source>
        <dbReference type="PIRNR" id="PIRNR003107"/>
    </source>
</evidence>
<dbReference type="Pfam" id="PF01895">
    <property type="entry name" value="PhoU"/>
    <property type="match status" value="2"/>
</dbReference>
<dbReference type="Gene3D" id="1.20.58.220">
    <property type="entry name" value="Phosphate transport system protein phou homolog 2, domain 2"/>
    <property type="match status" value="1"/>
</dbReference>
<evidence type="ECO:0000256" key="4">
    <source>
        <dbReference type="ARBA" id="ARBA00022448"/>
    </source>
</evidence>
<evidence type="ECO:0000256" key="5">
    <source>
        <dbReference type="ARBA" id="ARBA00022490"/>
    </source>
</evidence>
<evidence type="ECO:0000256" key="3">
    <source>
        <dbReference type="ARBA" id="ARBA00011738"/>
    </source>
</evidence>
<dbReference type="eggNOG" id="COG0704">
    <property type="taxonomic scope" value="Bacteria"/>
</dbReference>
<feature type="domain" description="PhoU" evidence="8">
    <location>
        <begin position="17"/>
        <end position="103"/>
    </location>
</feature>
<sequence length="217" mass="24952">MRKQFDRELQTLENQFLEMGQDVLESASKTMIALAAKDYVLAQNVIDQDKVINNYQITIEMACARLLALQQPQVSDLRFVITVMTACSDLERMGDHMAGVARSILKLKEDNVLPEIEEEIHTLGKTVLEMHHDMLHIFSENDAEKAKNLAKEDQIIDEAYLQLSKTILTQMKIQETSIRNGTEYISILKHIERYSDYISNICERLVYLETGEITELN</sequence>
<dbReference type="InterPro" id="IPR026022">
    <property type="entry name" value="PhoU_dom"/>
</dbReference>
<comment type="subcellular location">
    <subcellularLocation>
        <location evidence="1 7">Cytoplasm</location>
    </subcellularLocation>
</comment>
<dbReference type="STRING" id="764291.STRUR_1549"/>
<dbReference type="GO" id="GO:0030643">
    <property type="term" value="P:intracellular phosphate ion homeostasis"/>
    <property type="evidence" value="ECO:0007669"/>
    <property type="project" value="InterPro"/>
</dbReference>
<feature type="domain" description="PhoU" evidence="8">
    <location>
        <begin position="121"/>
        <end position="204"/>
    </location>
</feature>
<comment type="similarity">
    <text evidence="2 7">Belongs to the PhoU family.</text>
</comment>
<evidence type="ECO:0000256" key="6">
    <source>
        <dbReference type="ARBA" id="ARBA00022592"/>
    </source>
</evidence>
<comment type="subunit">
    <text evidence="3 7">Homodimer.</text>
</comment>
<dbReference type="InterPro" id="IPR028366">
    <property type="entry name" value="PhoU"/>
</dbReference>
<dbReference type="EMBL" id="AEUZ02000001">
    <property type="protein sequence ID" value="EHJ56126.1"/>
    <property type="molecule type" value="Genomic_DNA"/>
</dbReference>
<dbReference type="InterPro" id="IPR038078">
    <property type="entry name" value="PhoU-like_sf"/>
</dbReference>
<evidence type="ECO:0000256" key="2">
    <source>
        <dbReference type="ARBA" id="ARBA00008107"/>
    </source>
</evidence>
<evidence type="ECO:0000313" key="9">
    <source>
        <dbReference type="EMBL" id="EHJ56126.1"/>
    </source>
</evidence>
<accession>G5KHW4</accession>
<evidence type="ECO:0000313" key="10">
    <source>
        <dbReference type="Proteomes" id="UP000005388"/>
    </source>
</evidence>
<dbReference type="PANTHER" id="PTHR42930:SF3">
    <property type="entry name" value="PHOSPHATE-SPECIFIC TRANSPORT SYSTEM ACCESSORY PROTEIN PHOU"/>
    <property type="match status" value="1"/>
</dbReference>
<comment type="function">
    <text evidence="7">Plays a role in the regulation of phosphate uptake.</text>
</comment>
<dbReference type="GO" id="GO:0045936">
    <property type="term" value="P:negative regulation of phosphate metabolic process"/>
    <property type="evidence" value="ECO:0007669"/>
    <property type="project" value="InterPro"/>
</dbReference>
<dbReference type="NCBIfam" id="TIGR02135">
    <property type="entry name" value="phoU_full"/>
    <property type="match status" value="1"/>
</dbReference>
<keyword evidence="10" id="KW-1185">Reference proteome</keyword>
<dbReference type="RefSeq" id="WP_006738896.1">
    <property type="nucleotide sequence ID" value="NZ_AEUZ02000001.1"/>
</dbReference>
<dbReference type="SUPFAM" id="SSF109755">
    <property type="entry name" value="PhoU-like"/>
    <property type="match status" value="1"/>
</dbReference>
<dbReference type="GO" id="GO:0006817">
    <property type="term" value="P:phosphate ion transport"/>
    <property type="evidence" value="ECO:0007669"/>
    <property type="project" value="UniProtKB-KW"/>
</dbReference>
<dbReference type="AlphaFoldDB" id="G5KHW4"/>
<keyword evidence="4 7" id="KW-0813">Transport</keyword>
<organism evidence="9 10">
    <name type="scientific">Streptococcus urinalis 2285-97</name>
    <dbReference type="NCBI Taxonomy" id="764291"/>
    <lineage>
        <taxon>Bacteria</taxon>
        <taxon>Bacillati</taxon>
        <taxon>Bacillota</taxon>
        <taxon>Bacilli</taxon>
        <taxon>Lactobacillales</taxon>
        <taxon>Streptococcaceae</taxon>
        <taxon>Streptococcus</taxon>
    </lineage>
</organism>
<dbReference type="Proteomes" id="UP000005388">
    <property type="component" value="Unassembled WGS sequence"/>
</dbReference>
<protein>
    <recommendedName>
        <fullName evidence="7">Phosphate-specific transport system accessory protein PhoU</fullName>
    </recommendedName>
</protein>
<reference evidence="9 10" key="1">
    <citation type="journal article" date="2014" name="Int. J. Syst. Evol. Microbiol.">
        <title>Phylogenomics and the dynamic genome evolution of the genus Streptococcus.</title>
        <authorList>
            <consortium name="The Broad Institute Genome Sequencing Platform"/>
            <person name="Richards V.P."/>
            <person name="Palmer S.R."/>
            <person name="Pavinski Bitar P.D."/>
            <person name="Qin X."/>
            <person name="Weinstock G.M."/>
            <person name="Highlander S.K."/>
            <person name="Town C.D."/>
            <person name="Burne R.A."/>
            <person name="Stanhope M.J."/>
        </authorList>
    </citation>
    <scope>NUCLEOTIDE SEQUENCE [LARGE SCALE GENOMIC DNA]</scope>
    <source>
        <strain evidence="9 10">2285-97</strain>
    </source>
</reference>
<gene>
    <name evidence="9" type="primary">phoU_2</name>
    <name evidence="9" type="ORF">STRUR_1549</name>
</gene>
<name>G5KHW4_9STRE</name>
<comment type="caution">
    <text evidence="9">The sequence shown here is derived from an EMBL/GenBank/DDBJ whole genome shotgun (WGS) entry which is preliminary data.</text>
</comment>
<evidence type="ECO:0000256" key="1">
    <source>
        <dbReference type="ARBA" id="ARBA00004496"/>
    </source>
</evidence>
<dbReference type="PIRSF" id="PIRSF003107">
    <property type="entry name" value="PhoU"/>
    <property type="match status" value="1"/>
</dbReference>
<evidence type="ECO:0000259" key="8">
    <source>
        <dbReference type="Pfam" id="PF01895"/>
    </source>
</evidence>
<dbReference type="FunFam" id="1.20.58.220:FF:000004">
    <property type="entry name" value="Phosphate-specific transport system accessory protein PhoU"/>
    <property type="match status" value="1"/>
</dbReference>
<keyword evidence="5 7" id="KW-0963">Cytoplasm</keyword>
<dbReference type="GO" id="GO:0005737">
    <property type="term" value="C:cytoplasm"/>
    <property type="evidence" value="ECO:0007669"/>
    <property type="project" value="UniProtKB-SubCell"/>
</dbReference>